<dbReference type="RefSeq" id="WP_144759736.1">
    <property type="nucleotide sequence ID" value="NZ_BPQI01000089.1"/>
</dbReference>
<dbReference type="EMBL" id="BPQI01000089">
    <property type="protein sequence ID" value="GJD57206.1"/>
    <property type="molecule type" value="Genomic_DNA"/>
</dbReference>
<dbReference type="EMBL" id="CABFVH010000002">
    <property type="protein sequence ID" value="VUF10825.1"/>
    <property type="molecule type" value="Genomic_DNA"/>
</dbReference>
<reference evidence="4 5" key="1">
    <citation type="submission" date="2019-06" db="EMBL/GenBank/DDBJ databases">
        <authorList>
            <person name="Rodrigo-Torres L."/>
            <person name="Arahal R. D."/>
            <person name="Lucena T."/>
        </authorList>
    </citation>
    <scope>NUCLEOTIDE SEQUENCE [LARGE SCALE GENOMIC DNA]</scope>
    <source>
        <strain evidence="4 5">SW08-7</strain>
    </source>
</reference>
<evidence type="ECO:0000313" key="4">
    <source>
        <dbReference type="EMBL" id="VUF10825.1"/>
    </source>
</evidence>
<keyword evidence="2" id="KW-1277">Toxin-antitoxin system</keyword>
<dbReference type="InterPro" id="IPR007712">
    <property type="entry name" value="RelE/ParE_toxin"/>
</dbReference>
<reference evidence="3" key="2">
    <citation type="journal article" date="2021" name="Front. Microbiol.">
        <title>Comprehensive Comparative Genomics and Phenotyping of Methylobacterium Species.</title>
        <authorList>
            <person name="Alessa O."/>
            <person name="Ogura Y."/>
            <person name="Fujitani Y."/>
            <person name="Takami H."/>
            <person name="Hayashi T."/>
            <person name="Sahin N."/>
            <person name="Tani A."/>
        </authorList>
    </citation>
    <scope>NUCLEOTIDE SEQUENCE</scope>
    <source>
        <strain evidence="3">DSM 22415</strain>
    </source>
</reference>
<dbReference type="Proteomes" id="UP000401717">
    <property type="component" value="Unassembled WGS sequence"/>
</dbReference>
<reference evidence="3" key="3">
    <citation type="submission" date="2021-08" db="EMBL/GenBank/DDBJ databases">
        <authorList>
            <person name="Tani A."/>
            <person name="Ola A."/>
            <person name="Ogura Y."/>
            <person name="Katsura K."/>
            <person name="Hayashi T."/>
        </authorList>
    </citation>
    <scope>NUCLEOTIDE SEQUENCE</scope>
    <source>
        <strain evidence="3">DSM 22415</strain>
    </source>
</reference>
<organism evidence="4 5">
    <name type="scientific">Methylobacterium dankookense</name>
    <dbReference type="NCBI Taxonomy" id="560405"/>
    <lineage>
        <taxon>Bacteria</taxon>
        <taxon>Pseudomonadati</taxon>
        <taxon>Pseudomonadota</taxon>
        <taxon>Alphaproteobacteria</taxon>
        <taxon>Hyphomicrobiales</taxon>
        <taxon>Methylobacteriaceae</taxon>
        <taxon>Methylobacterium</taxon>
    </lineage>
</organism>
<sequence length="92" mass="10401">MKLRFTRQALRQLDAVLAYIAERNPQGAPQVQAQIQTVTDLLRRYPQAGQVTTRPGIRRVVVVPDPYAVTYRIGPGEIVIRSVRHTARRPLA</sequence>
<name>A0A564FRP2_9HYPH</name>
<evidence type="ECO:0000313" key="5">
    <source>
        <dbReference type="Proteomes" id="UP000401717"/>
    </source>
</evidence>
<evidence type="ECO:0000256" key="1">
    <source>
        <dbReference type="ARBA" id="ARBA00006226"/>
    </source>
</evidence>
<comment type="similarity">
    <text evidence="1">Belongs to the RelE toxin family.</text>
</comment>
<dbReference type="PANTHER" id="PTHR33755">
    <property type="entry name" value="TOXIN PARE1-RELATED"/>
    <property type="match status" value="1"/>
</dbReference>
<accession>A0A564FRP2</accession>
<dbReference type="OrthoDB" id="595470at2"/>
<dbReference type="Proteomes" id="UP001055303">
    <property type="component" value="Unassembled WGS sequence"/>
</dbReference>
<evidence type="ECO:0000256" key="2">
    <source>
        <dbReference type="ARBA" id="ARBA00022649"/>
    </source>
</evidence>
<dbReference type="AlphaFoldDB" id="A0A564FRP2"/>
<evidence type="ECO:0000313" key="3">
    <source>
        <dbReference type="EMBL" id="GJD57206.1"/>
    </source>
</evidence>
<gene>
    <name evidence="4" type="primary">relE2_1</name>
    <name evidence="3" type="ORF">IFDJLNFL_3106</name>
    <name evidence="4" type="ORF">MTDSW087_00497</name>
</gene>
<dbReference type="Pfam" id="PF05016">
    <property type="entry name" value="ParE_toxin"/>
    <property type="match status" value="1"/>
</dbReference>
<proteinExistence type="inferred from homology"/>
<dbReference type="Gene3D" id="3.30.2310.20">
    <property type="entry name" value="RelE-like"/>
    <property type="match status" value="1"/>
</dbReference>
<dbReference type="InterPro" id="IPR035093">
    <property type="entry name" value="RelE/ParE_toxin_dom_sf"/>
</dbReference>
<dbReference type="InterPro" id="IPR051803">
    <property type="entry name" value="TA_system_RelE-like_toxin"/>
</dbReference>
<protein>
    <submittedName>
        <fullName evidence="4">Toxin RelE2</fullName>
    </submittedName>
</protein>
<keyword evidence="6" id="KW-1185">Reference proteome</keyword>
<evidence type="ECO:0000313" key="6">
    <source>
        <dbReference type="Proteomes" id="UP001055303"/>
    </source>
</evidence>